<dbReference type="OrthoDB" id="2974203at2"/>
<feature type="chain" id="PRO_5039396152" description="Sporulation protein" evidence="1">
    <location>
        <begin position="24"/>
        <end position="208"/>
    </location>
</feature>
<evidence type="ECO:0000313" key="2">
    <source>
        <dbReference type="EMBL" id="KXG44669.1"/>
    </source>
</evidence>
<dbReference type="Proteomes" id="UP000070352">
    <property type="component" value="Unassembled WGS sequence"/>
</dbReference>
<accession>A0A135L6V9</accession>
<dbReference type="PROSITE" id="PS51257">
    <property type="entry name" value="PROKAR_LIPOPROTEIN"/>
    <property type="match status" value="1"/>
</dbReference>
<dbReference type="Pfam" id="PF09580">
    <property type="entry name" value="Spore_YhcN_YlaJ"/>
    <property type="match status" value="1"/>
</dbReference>
<dbReference type="InterPro" id="IPR019076">
    <property type="entry name" value="Spore_lipoprot_YhcN/YlaJ-like"/>
</dbReference>
<keyword evidence="1" id="KW-0732">Signal</keyword>
<dbReference type="EMBL" id="LSKU01000001">
    <property type="protein sequence ID" value="KXG44669.1"/>
    <property type="molecule type" value="Genomic_DNA"/>
</dbReference>
<feature type="signal peptide" evidence="1">
    <location>
        <begin position="1"/>
        <end position="23"/>
    </location>
</feature>
<evidence type="ECO:0008006" key="4">
    <source>
        <dbReference type="Google" id="ProtNLM"/>
    </source>
</evidence>
<sequence length="208" mass="23696">MRTKKFKLLVLASLLVLGLTACNVDNDNRPLTRGYNQPNMLDGNDGRKVNPYTYDGITPYRNVTPYNRYDGTYGAYNYNPYGPNNVGPYGFRANQFRNNANDDADRMAETAARVNGVEDATVVIAGGNAYVGLDLEDRIQSTEANRVERNVYNALKRLYPRYNIRITSDADLFGRLRDIGDGIRGGTAVDRFQTDFRDFDNRFRTYRR</sequence>
<name>A0A135L6V9_9BACI</name>
<dbReference type="AlphaFoldDB" id="A0A135L6V9"/>
<proteinExistence type="predicted"/>
<protein>
    <recommendedName>
        <fullName evidence="4">Sporulation protein</fullName>
    </recommendedName>
</protein>
<keyword evidence="3" id="KW-1185">Reference proteome</keyword>
<evidence type="ECO:0000313" key="3">
    <source>
        <dbReference type="Proteomes" id="UP000070352"/>
    </source>
</evidence>
<organism evidence="2 3">
    <name type="scientific">Tepidibacillus decaturensis</name>
    <dbReference type="NCBI Taxonomy" id="1413211"/>
    <lineage>
        <taxon>Bacteria</taxon>
        <taxon>Bacillati</taxon>
        <taxon>Bacillota</taxon>
        <taxon>Bacilli</taxon>
        <taxon>Bacillales</taxon>
        <taxon>Bacillaceae</taxon>
        <taxon>Tepidibacillus</taxon>
    </lineage>
</organism>
<comment type="caution">
    <text evidence="2">The sequence shown here is derived from an EMBL/GenBank/DDBJ whole genome shotgun (WGS) entry which is preliminary data.</text>
</comment>
<dbReference type="RefSeq" id="WP_068726666.1">
    <property type="nucleotide sequence ID" value="NZ_LSKU01000001.1"/>
</dbReference>
<gene>
    <name evidence="2" type="ORF">U473_12035</name>
</gene>
<evidence type="ECO:0000256" key="1">
    <source>
        <dbReference type="SAM" id="SignalP"/>
    </source>
</evidence>
<dbReference type="STRING" id="1413211.U473_12035"/>
<reference evidence="2 3" key="1">
    <citation type="submission" date="2016-02" db="EMBL/GenBank/DDBJ databases">
        <title>Draft Genome for Tepidibacillus decaturensis nov. sp. Strain Z9, an Anaerobic, Moderately Thermophilic and Heterotrophic Bacterium from Deep Subsurface of the Illinois Basin, USA.</title>
        <authorList>
            <person name="Dong Y."/>
            <person name="Chang J.Y."/>
            <person name="Sanford R."/>
            <person name="Fouke B.W."/>
        </authorList>
    </citation>
    <scope>NUCLEOTIDE SEQUENCE [LARGE SCALE GENOMIC DNA]</scope>
    <source>
        <strain evidence="2 3">Z9</strain>
    </source>
</reference>